<evidence type="ECO:0000313" key="3">
    <source>
        <dbReference type="Proteomes" id="UP000294257"/>
    </source>
</evidence>
<sequence>MVEHVRRRGAAAKPASRSGETRFDWNDRTTWAPALDGVTAAYLVDSESPEAPEQVGAFARLAVDRGVSRLVLLSARDWAVSGGEPALATERALRESGAAWTILRPTWFVQNFAEAFLLQPILDGRIAQATGDGQDPFIDAEDIAEVAAVALTEDGHEGQIYELSGPRLISWRDIVREIAEATGRDIAYVPVSKEEFVANAVAGGLPEEVANVFVTLHGWIAEGRNEHLSDGVRRVLGREPRDVGEYIKETAATGVWNPEANR</sequence>
<organism evidence="2 3">
    <name type="scientific">Herbihabitans rhizosphaerae</name>
    <dbReference type="NCBI Taxonomy" id="1872711"/>
    <lineage>
        <taxon>Bacteria</taxon>
        <taxon>Bacillati</taxon>
        <taxon>Actinomycetota</taxon>
        <taxon>Actinomycetes</taxon>
        <taxon>Pseudonocardiales</taxon>
        <taxon>Pseudonocardiaceae</taxon>
        <taxon>Herbihabitans</taxon>
    </lineage>
</organism>
<accession>A0A4Q7KW88</accession>
<dbReference type="Gene3D" id="3.90.25.10">
    <property type="entry name" value="UDP-galactose 4-epimerase, domain 1"/>
    <property type="match status" value="1"/>
</dbReference>
<keyword evidence="3" id="KW-1185">Reference proteome</keyword>
<dbReference type="AlphaFoldDB" id="A0A4Q7KW88"/>
<dbReference type="Gene3D" id="3.40.50.720">
    <property type="entry name" value="NAD(P)-binding Rossmann-like Domain"/>
    <property type="match status" value="1"/>
</dbReference>
<evidence type="ECO:0000313" key="2">
    <source>
        <dbReference type="EMBL" id="RZS41319.1"/>
    </source>
</evidence>
<dbReference type="Proteomes" id="UP000294257">
    <property type="component" value="Unassembled WGS sequence"/>
</dbReference>
<feature type="region of interest" description="Disordered" evidence="1">
    <location>
        <begin position="1"/>
        <end position="23"/>
    </location>
</feature>
<gene>
    <name evidence="2" type="ORF">EV193_103642</name>
</gene>
<proteinExistence type="predicted"/>
<dbReference type="InterPro" id="IPR051604">
    <property type="entry name" value="Ergot_Alk_Oxidoreductase"/>
</dbReference>
<dbReference type="InterPro" id="IPR036291">
    <property type="entry name" value="NAD(P)-bd_dom_sf"/>
</dbReference>
<reference evidence="2 3" key="1">
    <citation type="submission" date="2019-02" db="EMBL/GenBank/DDBJ databases">
        <title>Genomic Encyclopedia of Type Strains, Phase IV (KMG-IV): sequencing the most valuable type-strain genomes for metagenomic binning, comparative biology and taxonomic classification.</title>
        <authorList>
            <person name="Goeker M."/>
        </authorList>
    </citation>
    <scope>NUCLEOTIDE SEQUENCE [LARGE SCALE GENOMIC DNA]</scope>
    <source>
        <strain evidence="2 3">DSM 101727</strain>
    </source>
</reference>
<dbReference type="SUPFAM" id="SSF51735">
    <property type="entry name" value="NAD(P)-binding Rossmann-fold domains"/>
    <property type="match status" value="1"/>
</dbReference>
<name>A0A4Q7KW88_9PSEU</name>
<dbReference type="EMBL" id="SGWQ01000003">
    <property type="protein sequence ID" value="RZS41319.1"/>
    <property type="molecule type" value="Genomic_DNA"/>
</dbReference>
<evidence type="ECO:0000256" key="1">
    <source>
        <dbReference type="SAM" id="MobiDB-lite"/>
    </source>
</evidence>
<dbReference type="PANTHER" id="PTHR43162">
    <property type="match status" value="1"/>
</dbReference>
<dbReference type="PANTHER" id="PTHR43162:SF1">
    <property type="entry name" value="PRESTALK A DIFFERENTIATION PROTEIN A"/>
    <property type="match status" value="1"/>
</dbReference>
<comment type="caution">
    <text evidence="2">The sequence shown here is derived from an EMBL/GenBank/DDBJ whole genome shotgun (WGS) entry which is preliminary data.</text>
</comment>
<feature type="compositionally biased region" description="Basic residues" evidence="1">
    <location>
        <begin position="1"/>
        <end position="10"/>
    </location>
</feature>
<protein>
    <submittedName>
        <fullName evidence="2">Uncharacterized protein YbjT (DUF2867 family)</fullName>
    </submittedName>
</protein>